<sequence>MSRSVGNCNALLTEMDAFRQGFGQPAALSESLRSATLLIPITEDDRVLTSPFGGLHWICAFTSEREYARYSLAREQHPSACRFHTIFGWRLMDVLIPALTRPTGVVIDVAGDNPIAFPPALDEAA</sequence>
<proteinExistence type="predicted"/>
<evidence type="ECO:0000313" key="3">
    <source>
        <dbReference type="Proteomes" id="UP000245711"/>
    </source>
</evidence>
<name>A0A2S2BNV4_9NOCA</name>
<evidence type="ECO:0000313" key="2">
    <source>
        <dbReference type="EMBL" id="AWK70238.1"/>
    </source>
</evidence>
<dbReference type="Proteomes" id="UP000245711">
    <property type="component" value="Chromosome"/>
</dbReference>
<dbReference type="Pfam" id="PF07179">
    <property type="entry name" value="SseB"/>
    <property type="match status" value="1"/>
</dbReference>
<dbReference type="RefSeq" id="WP_109325392.1">
    <property type="nucleotide sequence ID" value="NZ_CP021354.1"/>
</dbReference>
<organism evidence="2 3">
    <name type="scientific">Rhodococcus oxybenzonivorans</name>
    <dbReference type="NCBI Taxonomy" id="1990687"/>
    <lineage>
        <taxon>Bacteria</taxon>
        <taxon>Bacillati</taxon>
        <taxon>Actinomycetota</taxon>
        <taxon>Actinomycetes</taxon>
        <taxon>Mycobacteriales</taxon>
        <taxon>Nocardiaceae</taxon>
        <taxon>Rhodococcus</taxon>
    </lineage>
</organism>
<dbReference type="KEGG" id="roz:CBI38_00250"/>
<dbReference type="EMBL" id="CP021354">
    <property type="protein sequence ID" value="AWK70238.1"/>
    <property type="molecule type" value="Genomic_DNA"/>
</dbReference>
<protein>
    <recommendedName>
        <fullName evidence="1">SseB protein N-terminal domain-containing protein</fullName>
    </recommendedName>
</protein>
<feature type="domain" description="SseB protein N-terminal" evidence="1">
    <location>
        <begin position="16"/>
        <end position="120"/>
    </location>
</feature>
<gene>
    <name evidence="2" type="ORF">CBI38_00250</name>
</gene>
<keyword evidence="3" id="KW-1185">Reference proteome</keyword>
<accession>A0A2S2BNV4</accession>
<dbReference type="InterPro" id="IPR009839">
    <property type="entry name" value="SseB_N"/>
</dbReference>
<dbReference type="OrthoDB" id="4566001at2"/>
<evidence type="ECO:0000259" key="1">
    <source>
        <dbReference type="Pfam" id="PF07179"/>
    </source>
</evidence>
<reference evidence="2 3" key="1">
    <citation type="submission" date="2017-05" db="EMBL/GenBank/DDBJ databases">
        <title>Isolation of Rhodococcus sp. S2-17 biodegrading of BP-3.</title>
        <authorList>
            <person name="Lee Y."/>
            <person name="Kim K.H."/>
            <person name="Chun B.H."/>
            <person name="Jung H.S."/>
            <person name="Jeon C.O."/>
        </authorList>
    </citation>
    <scope>NUCLEOTIDE SEQUENCE [LARGE SCALE GENOMIC DNA]</scope>
    <source>
        <strain evidence="2 3">S2-17</strain>
    </source>
</reference>
<dbReference type="AlphaFoldDB" id="A0A2S2BNV4"/>